<sequence length="50" mass="5564">MILKIIVFIGLLFVFACIAILIEARFGLAIGFAFTMLLVPITVKLIRARL</sequence>
<keyword evidence="1" id="KW-1133">Transmembrane helix</keyword>
<dbReference type="RefSeq" id="WP_202014564.1">
    <property type="nucleotide sequence ID" value="NZ_JAERRB010000012.1"/>
</dbReference>
<proteinExistence type="predicted"/>
<comment type="caution">
    <text evidence="2">The sequence shown here is derived from an EMBL/GenBank/DDBJ whole genome shotgun (WGS) entry which is preliminary data.</text>
</comment>
<gene>
    <name evidence="2" type="ORF">JI741_26080</name>
</gene>
<keyword evidence="1" id="KW-0472">Membrane</keyword>
<evidence type="ECO:0000313" key="2">
    <source>
        <dbReference type="EMBL" id="MBL0744729.1"/>
    </source>
</evidence>
<feature type="transmembrane region" description="Helical" evidence="1">
    <location>
        <begin position="28"/>
        <end position="46"/>
    </location>
</feature>
<reference evidence="2 3" key="1">
    <citation type="submission" date="2021-01" db="EMBL/GenBank/DDBJ databases">
        <title>Chryseolinea sp. Jin1 Genome sequencing and assembly.</title>
        <authorList>
            <person name="Kim I."/>
        </authorList>
    </citation>
    <scope>NUCLEOTIDE SEQUENCE [LARGE SCALE GENOMIC DNA]</scope>
    <source>
        <strain evidence="2 3">Jin1</strain>
    </source>
</reference>
<accession>A0ABS1KZ74</accession>
<protein>
    <recommendedName>
        <fullName evidence="4">Phosphatidate cytidylyltransferase</fullName>
    </recommendedName>
</protein>
<evidence type="ECO:0000313" key="3">
    <source>
        <dbReference type="Proteomes" id="UP000613030"/>
    </source>
</evidence>
<dbReference type="Proteomes" id="UP000613030">
    <property type="component" value="Unassembled WGS sequence"/>
</dbReference>
<keyword evidence="1" id="KW-0812">Transmembrane</keyword>
<evidence type="ECO:0008006" key="4">
    <source>
        <dbReference type="Google" id="ProtNLM"/>
    </source>
</evidence>
<keyword evidence="3" id="KW-1185">Reference proteome</keyword>
<feature type="transmembrane region" description="Helical" evidence="1">
    <location>
        <begin position="5"/>
        <end position="22"/>
    </location>
</feature>
<name>A0ABS1KZ74_9BACT</name>
<evidence type="ECO:0000256" key="1">
    <source>
        <dbReference type="SAM" id="Phobius"/>
    </source>
</evidence>
<dbReference type="PROSITE" id="PS51257">
    <property type="entry name" value="PROKAR_LIPOPROTEIN"/>
    <property type="match status" value="1"/>
</dbReference>
<dbReference type="EMBL" id="JAERRB010000012">
    <property type="protein sequence ID" value="MBL0744729.1"/>
    <property type="molecule type" value="Genomic_DNA"/>
</dbReference>
<organism evidence="2 3">
    <name type="scientific">Chryseolinea lacunae</name>
    <dbReference type="NCBI Taxonomy" id="2801331"/>
    <lineage>
        <taxon>Bacteria</taxon>
        <taxon>Pseudomonadati</taxon>
        <taxon>Bacteroidota</taxon>
        <taxon>Cytophagia</taxon>
        <taxon>Cytophagales</taxon>
        <taxon>Fulvivirgaceae</taxon>
        <taxon>Chryseolinea</taxon>
    </lineage>
</organism>